<dbReference type="SUPFAM" id="SSF52172">
    <property type="entry name" value="CheY-like"/>
    <property type="match status" value="1"/>
</dbReference>
<gene>
    <name evidence="6" type="ORF">SAMN05443529_1392</name>
</gene>
<dbReference type="RefSeq" id="WP_092335632.1">
    <property type="nucleotide sequence ID" value="NZ_FNCP01000039.1"/>
</dbReference>
<evidence type="ECO:0000313" key="6">
    <source>
        <dbReference type="EMBL" id="SDI43607.1"/>
    </source>
</evidence>
<dbReference type="Proteomes" id="UP000198656">
    <property type="component" value="Unassembled WGS sequence"/>
</dbReference>
<dbReference type="EMBL" id="FNCP01000039">
    <property type="protein sequence ID" value="SDI43607.1"/>
    <property type="molecule type" value="Genomic_DNA"/>
</dbReference>
<dbReference type="Pfam" id="PF00072">
    <property type="entry name" value="Response_reg"/>
    <property type="match status" value="1"/>
</dbReference>
<keyword evidence="2 4" id="KW-0597">Phosphoprotein</keyword>
<dbReference type="CDD" id="cd00156">
    <property type="entry name" value="REC"/>
    <property type="match status" value="1"/>
</dbReference>
<evidence type="ECO:0000256" key="1">
    <source>
        <dbReference type="ARBA" id="ARBA00018672"/>
    </source>
</evidence>
<dbReference type="PANTHER" id="PTHR44591">
    <property type="entry name" value="STRESS RESPONSE REGULATOR PROTEIN 1"/>
    <property type="match status" value="1"/>
</dbReference>
<feature type="modified residue" description="4-aspartylphosphate" evidence="4">
    <location>
        <position position="54"/>
    </location>
</feature>
<dbReference type="PROSITE" id="PS50110">
    <property type="entry name" value="RESPONSE_REGULATORY"/>
    <property type="match status" value="1"/>
</dbReference>
<proteinExistence type="predicted"/>
<feature type="domain" description="Response regulatory" evidence="5">
    <location>
        <begin position="5"/>
        <end position="120"/>
    </location>
</feature>
<dbReference type="GO" id="GO:0000160">
    <property type="term" value="P:phosphorelay signal transduction system"/>
    <property type="evidence" value="ECO:0007669"/>
    <property type="project" value="InterPro"/>
</dbReference>
<sequence length="125" mass="13984">MPSELILVVDDNAGIRGLLKEVLESKGYKVEIAQNGKEAIEKFHKCVPSVVLLDSRMPGMNGVKVAEILKAVSPELPIIMISSYSEQRDIKIAQEKGFVSYSLTKPFDINEINKLLHTFLFHEVD</sequence>
<protein>
    <recommendedName>
        <fullName evidence="1">Stage 0 sporulation protein A homolog</fullName>
    </recommendedName>
</protein>
<dbReference type="AlphaFoldDB" id="A0A1G8KJH9"/>
<evidence type="ECO:0000256" key="3">
    <source>
        <dbReference type="ARBA" id="ARBA00024867"/>
    </source>
</evidence>
<name>A0A1G8KJH9_9FIRM</name>
<evidence type="ECO:0000256" key="2">
    <source>
        <dbReference type="ARBA" id="ARBA00022553"/>
    </source>
</evidence>
<keyword evidence="7" id="KW-1185">Reference proteome</keyword>
<evidence type="ECO:0000256" key="4">
    <source>
        <dbReference type="PROSITE-ProRule" id="PRU00169"/>
    </source>
</evidence>
<dbReference type="InterPro" id="IPR011006">
    <property type="entry name" value="CheY-like_superfamily"/>
</dbReference>
<reference evidence="7" key="1">
    <citation type="submission" date="2016-10" db="EMBL/GenBank/DDBJ databases">
        <authorList>
            <person name="Varghese N."/>
            <person name="Submissions S."/>
        </authorList>
    </citation>
    <scope>NUCLEOTIDE SEQUENCE [LARGE SCALE GENOMIC DNA]</scope>
    <source>
        <strain evidence="7">DSM 8344</strain>
    </source>
</reference>
<dbReference type="InterPro" id="IPR001789">
    <property type="entry name" value="Sig_transdc_resp-reg_receiver"/>
</dbReference>
<organism evidence="6 7">
    <name type="scientific">Desulfosporosinus hippei DSM 8344</name>
    <dbReference type="NCBI Taxonomy" id="1121419"/>
    <lineage>
        <taxon>Bacteria</taxon>
        <taxon>Bacillati</taxon>
        <taxon>Bacillota</taxon>
        <taxon>Clostridia</taxon>
        <taxon>Eubacteriales</taxon>
        <taxon>Desulfitobacteriaceae</taxon>
        <taxon>Desulfosporosinus</taxon>
    </lineage>
</organism>
<accession>A0A1G8KJH9</accession>
<dbReference type="InterPro" id="IPR050595">
    <property type="entry name" value="Bact_response_regulator"/>
</dbReference>
<dbReference type="Gene3D" id="3.40.50.2300">
    <property type="match status" value="1"/>
</dbReference>
<comment type="function">
    <text evidence="3">May play the central regulatory role in sporulation. It may be an element of the effector pathway responsible for the activation of sporulation genes in response to nutritional stress. Spo0A may act in concert with spo0H (a sigma factor) to control the expression of some genes that are critical to the sporulation process.</text>
</comment>
<dbReference type="PANTHER" id="PTHR44591:SF3">
    <property type="entry name" value="RESPONSE REGULATORY DOMAIN-CONTAINING PROTEIN"/>
    <property type="match status" value="1"/>
</dbReference>
<dbReference type="STRING" id="1121419.SAMN05443529_1392"/>
<evidence type="ECO:0000259" key="5">
    <source>
        <dbReference type="PROSITE" id="PS50110"/>
    </source>
</evidence>
<evidence type="ECO:0000313" key="7">
    <source>
        <dbReference type="Proteomes" id="UP000198656"/>
    </source>
</evidence>
<dbReference type="OrthoDB" id="9808843at2"/>
<dbReference type="SMART" id="SM00448">
    <property type="entry name" value="REC"/>
    <property type="match status" value="1"/>
</dbReference>